<sequence length="70" mass="7888">MEFILSKISIIMRFAQGLSGGYAALMLCQMGFYYMTKNRQKLEEAQDGIKNIIVGLLICGGAEMIIQFFK</sequence>
<comment type="caution">
    <text evidence="2">The sequence shown here is derived from an EMBL/GenBank/DDBJ whole genome shotgun (WGS) entry which is preliminary data.</text>
</comment>
<organism evidence="2 4">
    <name type="scientific">Enterococcus gilvus ATCC BAA-350</name>
    <dbReference type="NCBI Taxonomy" id="1158614"/>
    <lineage>
        <taxon>Bacteria</taxon>
        <taxon>Bacillati</taxon>
        <taxon>Bacillota</taxon>
        <taxon>Bacilli</taxon>
        <taxon>Lactobacillales</taxon>
        <taxon>Enterococcaceae</taxon>
        <taxon>Enterococcus</taxon>
    </lineage>
</organism>
<reference evidence="3 5" key="2">
    <citation type="submission" date="2013-03" db="EMBL/GenBank/DDBJ databases">
        <title>The Genome Sequence of Enterococcus gilvus ATCC BAA-350 (PacBio/Illumina hybrid assembly).</title>
        <authorList>
            <consortium name="The Broad Institute Genomics Platform"/>
            <consortium name="The Broad Institute Genome Sequencing Center for Infectious Disease"/>
            <person name="Earl A."/>
            <person name="Russ C."/>
            <person name="Gilmore M."/>
            <person name="Surin D."/>
            <person name="Walker B."/>
            <person name="Young S."/>
            <person name="Zeng Q."/>
            <person name="Gargeya S."/>
            <person name="Fitzgerald M."/>
            <person name="Haas B."/>
            <person name="Abouelleil A."/>
            <person name="Allen A.W."/>
            <person name="Alvarado L."/>
            <person name="Arachchi H.M."/>
            <person name="Berlin A.M."/>
            <person name="Chapman S.B."/>
            <person name="Gainer-Dewar J."/>
            <person name="Goldberg J."/>
            <person name="Griggs A."/>
            <person name="Gujja S."/>
            <person name="Hansen M."/>
            <person name="Howarth C."/>
            <person name="Imamovic A."/>
            <person name="Ireland A."/>
            <person name="Larimer J."/>
            <person name="McCowan C."/>
            <person name="Murphy C."/>
            <person name="Pearson M."/>
            <person name="Poon T.W."/>
            <person name="Priest M."/>
            <person name="Roberts A."/>
            <person name="Saif S."/>
            <person name="Shea T."/>
            <person name="Sisk P."/>
            <person name="Sykes S."/>
            <person name="Wortman J."/>
            <person name="Nusbaum C."/>
            <person name="Birren B."/>
        </authorList>
    </citation>
    <scope>NUCLEOTIDE SEQUENCE [LARGE SCALE GENOMIC DNA]</scope>
    <source>
        <strain evidence="3 5">ATCC BAA-350</strain>
    </source>
</reference>
<evidence type="ECO:0000313" key="2">
    <source>
        <dbReference type="EMBL" id="EOI51510.1"/>
    </source>
</evidence>
<dbReference type="Proteomes" id="UP000013750">
    <property type="component" value="Unassembled WGS sequence"/>
</dbReference>
<dbReference type="InterPro" id="IPR043993">
    <property type="entry name" value="T4SS_pilin"/>
</dbReference>
<evidence type="ECO:0000313" key="5">
    <source>
        <dbReference type="Proteomes" id="UP000014160"/>
    </source>
</evidence>
<proteinExistence type="predicted"/>
<evidence type="ECO:0000313" key="3">
    <source>
        <dbReference type="EMBL" id="EOW77179.1"/>
    </source>
</evidence>
<gene>
    <name evidence="3" type="ORF">I592_04155</name>
    <name evidence="2" type="ORF">UKC_04185</name>
</gene>
<keyword evidence="1" id="KW-0812">Transmembrane</keyword>
<accession>R2V121</accession>
<keyword evidence="5" id="KW-1185">Reference proteome</keyword>
<dbReference type="Pfam" id="PF18895">
    <property type="entry name" value="T4SS_pilin"/>
    <property type="match status" value="1"/>
</dbReference>
<evidence type="ECO:0000256" key="1">
    <source>
        <dbReference type="SAM" id="Phobius"/>
    </source>
</evidence>
<dbReference type="Proteomes" id="UP000014160">
    <property type="component" value="Unassembled WGS sequence"/>
</dbReference>
<protein>
    <submittedName>
        <fullName evidence="2">Uncharacterized protein</fullName>
    </submittedName>
</protein>
<dbReference type="OrthoDB" id="2192409at2"/>
<dbReference type="AlphaFoldDB" id="R2V121"/>
<feature type="transmembrane region" description="Helical" evidence="1">
    <location>
        <begin position="48"/>
        <end position="69"/>
    </location>
</feature>
<dbReference type="EMBL" id="ASWH01000005">
    <property type="protein sequence ID" value="EOW77179.1"/>
    <property type="molecule type" value="Genomic_DNA"/>
</dbReference>
<keyword evidence="1" id="KW-1133">Transmembrane helix</keyword>
<evidence type="ECO:0000313" key="4">
    <source>
        <dbReference type="Proteomes" id="UP000013750"/>
    </source>
</evidence>
<feature type="transmembrane region" description="Helical" evidence="1">
    <location>
        <begin position="20"/>
        <end position="36"/>
    </location>
</feature>
<dbReference type="RefSeq" id="WP_010782498.1">
    <property type="nucleotide sequence ID" value="NZ_ASWH01000005.1"/>
</dbReference>
<dbReference type="HOGENOM" id="CLU_201724_0_0_9"/>
<keyword evidence="1" id="KW-0472">Membrane</keyword>
<reference evidence="2 4" key="1">
    <citation type="submission" date="2013-02" db="EMBL/GenBank/DDBJ databases">
        <title>The Genome Sequence of Enterococcus gilvus ATCC BAA-350.</title>
        <authorList>
            <consortium name="The Broad Institute Genome Sequencing Platform"/>
            <consortium name="The Broad Institute Genome Sequencing Center for Infectious Disease"/>
            <person name="Earl A.M."/>
            <person name="Gilmore M.S."/>
            <person name="Lebreton F."/>
            <person name="Walker B."/>
            <person name="Young S.K."/>
            <person name="Zeng Q."/>
            <person name="Gargeya S."/>
            <person name="Fitzgerald M."/>
            <person name="Haas B."/>
            <person name="Abouelleil A."/>
            <person name="Alvarado L."/>
            <person name="Arachchi H.M."/>
            <person name="Berlin A.M."/>
            <person name="Chapman S.B."/>
            <person name="Dewar J."/>
            <person name="Goldberg J."/>
            <person name="Griggs A."/>
            <person name="Gujja S."/>
            <person name="Hansen M."/>
            <person name="Howarth C."/>
            <person name="Imamovic A."/>
            <person name="Larimer J."/>
            <person name="McCowan C."/>
            <person name="Murphy C."/>
            <person name="Neiman D."/>
            <person name="Pearson M."/>
            <person name="Priest M."/>
            <person name="Roberts A."/>
            <person name="Saif S."/>
            <person name="Shea T."/>
            <person name="Sisk P."/>
            <person name="Sykes S."/>
            <person name="Wortman J."/>
            <person name="Nusbaum C."/>
            <person name="Birren B."/>
        </authorList>
    </citation>
    <scope>NUCLEOTIDE SEQUENCE [LARGE SCALE GENOMIC DNA]</scope>
    <source>
        <strain evidence="2 4">ATCC BAA-350</strain>
    </source>
</reference>
<dbReference type="eggNOG" id="ENOG5033NQV">
    <property type="taxonomic scope" value="Bacteria"/>
</dbReference>
<name>R2V121_9ENTE</name>
<dbReference type="EMBL" id="AJDQ01000034">
    <property type="protein sequence ID" value="EOI51510.1"/>
    <property type="molecule type" value="Genomic_DNA"/>
</dbReference>
<dbReference type="PATRIC" id="fig|1158614.3.peg.4156"/>